<evidence type="ECO:0000256" key="4">
    <source>
        <dbReference type="ARBA" id="ARBA00022729"/>
    </source>
</evidence>
<dbReference type="SUPFAM" id="SSF51445">
    <property type="entry name" value="(Trans)glycosidases"/>
    <property type="match status" value="1"/>
</dbReference>
<keyword evidence="5 10" id="KW-0378">Hydrolase</keyword>
<dbReference type="Gene3D" id="3.40.50.1700">
    <property type="entry name" value="Glycoside hydrolase family 3 C-terminal domain"/>
    <property type="match status" value="1"/>
</dbReference>
<dbReference type="STRING" id="93378.A9798_00115"/>
<dbReference type="InterPro" id="IPR036881">
    <property type="entry name" value="Glyco_hydro_3_C_sf"/>
</dbReference>
<protein>
    <recommendedName>
        <fullName evidence="3">beta-glucosidase</fullName>
        <ecNumber evidence="3">3.2.1.21</ecNumber>
    </recommendedName>
</protein>
<dbReference type="AlphaFoldDB" id="A0A376D4V7"/>
<evidence type="ECO:0000256" key="5">
    <source>
        <dbReference type="ARBA" id="ARBA00022801"/>
    </source>
</evidence>
<feature type="signal peptide" evidence="7">
    <location>
        <begin position="1"/>
        <end position="26"/>
    </location>
</feature>
<dbReference type="InterPro" id="IPR017853">
    <property type="entry name" value="GH"/>
</dbReference>
<evidence type="ECO:0000313" key="11">
    <source>
        <dbReference type="Proteomes" id="UP000255248"/>
    </source>
</evidence>
<dbReference type="Pfam" id="PF00933">
    <property type="entry name" value="Glyco_hydro_3"/>
    <property type="match status" value="1"/>
</dbReference>
<evidence type="ECO:0000256" key="3">
    <source>
        <dbReference type="ARBA" id="ARBA00012744"/>
    </source>
</evidence>
<dbReference type="PRINTS" id="PR00133">
    <property type="entry name" value="GLHYDRLASE3"/>
</dbReference>
<name>A0A376D4V7_9GAMM</name>
<dbReference type="InterPro" id="IPR051915">
    <property type="entry name" value="Cellulose_Degrad_GH3"/>
</dbReference>
<feature type="chain" id="PRO_5016978145" description="beta-glucosidase" evidence="7">
    <location>
        <begin position="27"/>
        <end position="673"/>
    </location>
</feature>
<keyword evidence="6 10" id="KW-0326">Glycosidase</keyword>
<dbReference type="Gene3D" id="3.20.20.300">
    <property type="entry name" value="Glycoside hydrolase, family 3, N-terminal domain"/>
    <property type="match status" value="1"/>
</dbReference>
<gene>
    <name evidence="10" type="primary">bglX_1</name>
    <name evidence="10" type="ORF">NCTC12121_00024</name>
</gene>
<dbReference type="SUPFAM" id="SSF52279">
    <property type="entry name" value="Beta-D-glucan exohydrolase, C-terminal domain"/>
    <property type="match status" value="1"/>
</dbReference>
<sequence>MYRATEKSQSALLLCGLLALFSPALRGEAIIQPSVVSKVHPLLSVQGYTFRDANGNGRLDPYEDWRLSAEQRSADLVSRMDWREKAGMMMIDTFRLVGKGEIPSDQADLISQQHMTRFIFRNPVVAKPQAGSNQLTPREVADALNRAQMLAEQTSHGIPLLFKSNARNHIDPQAREGINVTSGAFSSWPKEAGLAATRDMALIREFAEIMAQEWRAVGIRGMYGYMLDLATEPRWYRVHETFTEDADLMSDIARQLILGLQGPALGRQSIALTMKHFPGGGPQEKGGDPHYAYGKNQNYAGQNFDYHLKPFITAIALGVSAIMPYYGIPVGQAVTPNDVGMAFSPGIVTGLLRETLGFQGYVNSDTGIIGDRAWGIEHLAERDQIAIAVNAGTDVLSGYHRNDSIYDAIASGKISRQRVDLAVTRLLKVQFALGLFENAYVDPAQAAQILGNPVFQARANLAQRKSIVLLKNGNGEVPILPLSSAQTPTLYVVGMDKAIVEEYGFNAIQGERRAGQSLSAIPSQVKRAVIRVVVSNPYVEERRFGGAAEDELNNLSFSGMAASRSWHISPSLADIQAIMRQVGAQNTILAINYRQPFVLDKASKLEQAGAILATFGVSDRALLDVLSGRVNPQGRLPFALPNKAQAVVTQLSDMPGYRALDTWRPYGFGLRYQ</sequence>
<dbReference type="InterPro" id="IPR002772">
    <property type="entry name" value="Glyco_hydro_3_C"/>
</dbReference>
<dbReference type="RefSeq" id="WP_024522810.1">
    <property type="nucleotide sequence ID" value="NZ_CP065626.1"/>
</dbReference>
<keyword evidence="4 7" id="KW-0732">Signal</keyword>
<dbReference type="InterPro" id="IPR001764">
    <property type="entry name" value="Glyco_hydro_3_N"/>
</dbReference>
<dbReference type="Proteomes" id="UP000255248">
    <property type="component" value="Unassembled WGS sequence"/>
</dbReference>
<dbReference type="PANTHER" id="PTHR30620">
    <property type="entry name" value="PERIPLASMIC BETA-GLUCOSIDASE-RELATED"/>
    <property type="match status" value="1"/>
</dbReference>
<evidence type="ECO:0000259" key="9">
    <source>
        <dbReference type="Pfam" id="PF01915"/>
    </source>
</evidence>
<evidence type="ECO:0000313" key="10">
    <source>
        <dbReference type="EMBL" id="STC82392.1"/>
    </source>
</evidence>
<proteinExistence type="inferred from homology"/>
<feature type="domain" description="Glycoside hydrolase family 3 C-terminal" evidence="9">
    <location>
        <begin position="467"/>
        <end position="669"/>
    </location>
</feature>
<evidence type="ECO:0000259" key="8">
    <source>
        <dbReference type="Pfam" id="PF00933"/>
    </source>
</evidence>
<evidence type="ECO:0000256" key="6">
    <source>
        <dbReference type="ARBA" id="ARBA00023295"/>
    </source>
</evidence>
<evidence type="ECO:0000256" key="7">
    <source>
        <dbReference type="SAM" id="SignalP"/>
    </source>
</evidence>
<dbReference type="Pfam" id="PF01915">
    <property type="entry name" value="Glyco_hydro_3_C"/>
    <property type="match status" value="1"/>
</dbReference>
<dbReference type="GO" id="GO:0009251">
    <property type="term" value="P:glucan catabolic process"/>
    <property type="evidence" value="ECO:0007669"/>
    <property type="project" value="TreeGrafter"/>
</dbReference>
<dbReference type="EC" id="3.2.1.21" evidence="3"/>
<feature type="domain" description="Glycoside hydrolase family 3 N-terminal" evidence="8">
    <location>
        <begin position="132"/>
        <end position="429"/>
    </location>
</feature>
<dbReference type="GO" id="GO:0008422">
    <property type="term" value="F:beta-glucosidase activity"/>
    <property type="evidence" value="ECO:0007669"/>
    <property type="project" value="UniProtKB-EC"/>
</dbReference>
<dbReference type="PANTHER" id="PTHR30620:SF16">
    <property type="entry name" value="LYSOSOMAL BETA GLUCOSIDASE"/>
    <property type="match status" value="1"/>
</dbReference>
<comment type="catalytic activity">
    <reaction evidence="1">
        <text>Hydrolysis of terminal, non-reducing beta-D-glucosyl residues with release of beta-D-glucose.</text>
        <dbReference type="EC" id="3.2.1.21"/>
    </reaction>
</comment>
<evidence type="ECO:0000256" key="2">
    <source>
        <dbReference type="ARBA" id="ARBA00005336"/>
    </source>
</evidence>
<comment type="similarity">
    <text evidence="2">Belongs to the glycosyl hydrolase 3 family.</text>
</comment>
<accession>A0A376D4V7</accession>
<evidence type="ECO:0000256" key="1">
    <source>
        <dbReference type="ARBA" id="ARBA00000448"/>
    </source>
</evidence>
<dbReference type="EMBL" id="UFXZ01000001">
    <property type="protein sequence ID" value="STC82392.1"/>
    <property type="molecule type" value="Genomic_DNA"/>
</dbReference>
<reference evidence="10 11" key="1">
    <citation type="submission" date="2018-06" db="EMBL/GenBank/DDBJ databases">
        <authorList>
            <consortium name="Pathogen Informatics"/>
            <person name="Doyle S."/>
        </authorList>
    </citation>
    <scope>NUCLEOTIDE SEQUENCE [LARGE SCALE GENOMIC DNA]</scope>
    <source>
        <strain evidence="10 11">NCTC12121</strain>
    </source>
</reference>
<dbReference type="InterPro" id="IPR036962">
    <property type="entry name" value="Glyco_hydro_3_N_sf"/>
</dbReference>
<dbReference type="OrthoDB" id="9781691at2"/>
<organism evidence="10 11">
    <name type="scientific">Edwardsiella hoshinae</name>
    <dbReference type="NCBI Taxonomy" id="93378"/>
    <lineage>
        <taxon>Bacteria</taxon>
        <taxon>Pseudomonadati</taxon>
        <taxon>Pseudomonadota</taxon>
        <taxon>Gammaproteobacteria</taxon>
        <taxon>Enterobacterales</taxon>
        <taxon>Hafniaceae</taxon>
        <taxon>Edwardsiella</taxon>
    </lineage>
</organism>